<keyword evidence="2" id="KW-1185">Reference proteome</keyword>
<sequence>MFLASSNSFIKALVASLSLGTCKPFNKVVVDCCRLSTVLLISSFAQFTLFITSETVTFEDEYIWATKDAAQLLRSTQFSDCGVATMSTLTFGVSKLSGML</sequence>
<organism evidence="1 2">
    <name type="scientific">Xenotaenia resolanae</name>
    <dbReference type="NCBI Taxonomy" id="208358"/>
    <lineage>
        <taxon>Eukaryota</taxon>
        <taxon>Metazoa</taxon>
        <taxon>Chordata</taxon>
        <taxon>Craniata</taxon>
        <taxon>Vertebrata</taxon>
        <taxon>Euteleostomi</taxon>
        <taxon>Actinopterygii</taxon>
        <taxon>Neopterygii</taxon>
        <taxon>Teleostei</taxon>
        <taxon>Neoteleostei</taxon>
        <taxon>Acanthomorphata</taxon>
        <taxon>Ovalentaria</taxon>
        <taxon>Atherinomorphae</taxon>
        <taxon>Cyprinodontiformes</taxon>
        <taxon>Goodeidae</taxon>
        <taxon>Xenotaenia</taxon>
    </lineage>
</organism>
<name>A0ABV0X9A6_9TELE</name>
<evidence type="ECO:0000313" key="2">
    <source>
        <dbReference type="Proteomes" id="UP001444071"/>
    </source>
</evidence>
<dbReference type="Proteomes" id="UP001444071">
    <property type="component" value="Unassembled WGS sequence"/>
</dbReference>
<reference evidence="1 2" key="1">
    <citation type="submission" date="2021-06" db="EMBL/GenBank/DDBJ databases">
        <authorList>
            <person name="Palmer J.M."/>
        </authorList>
    </citation>
    <scope>NUCLEOTIDE SEQUENCE [LARGE SCALE GENOMIC DNA]</scope>
    <source>
        <strain evidence="1 2">XR_2019</strain>
        <tissue evidence="1">Muscle</tissue>
    </source>
</reference>
<protein>
    <submittedName>
        <fullName evidence="1">Uncharacterized protein</fullName>
    </submittedName>
</protein>
<evidence type="ECO:0000313" key="1">
    <source>
        <dbReference type="EMBL" id="MEQ2278161.1"/>
    </source>
</evidence>
<proteinExistence type="predicted"/>
<accession>A0ABV0X9A6</accession>
<comment type="caution">
    <text evidence="1">The sequence shown here is derived from an EMBL/GenBank/DDBJ whole genome shotgun (WGS) entry which is preliminary data.</text>
</comment>
<gene>
    <name evidence="1" type="ORF">XENORESO_013426</name>
</gene>
<dbReference type="EMBL" id="JAHRIM010094272">
    <property type="protein sequence ID" value="MEQ2278161.1"/>
    <property type="molecule type" value="Genomic_DNA"/>
</dbReference>